<dbReference type="InterPro" id="IPR027417">
    <property type="entry name" value="P-loop_NTPase"/>
</dbReference>
<dbReference type="PANTHER" id="PTHR35205:SF1">
    <property type="entry name" value="ZU5 DOMAIN-CONTAINING PROTEIN"/>
    <property type="match status" value="1"/>
</dbReference>
<evidence type="ECO:0000313" key="4">
    <source>
        <dbReference type="Proteomes" id="UP000024837"/>
    </source>
</evidence>
<dbReference type="Proteomes" id="UP000024837">
    <property type="component" value="Unassembled WGS sequence"/>
</dbReference>
<evidence type="ECO:0000259" key="1">
    <source>
        <dbReference type="Pfam" id="PF00931"/>
    </source>
</evidence>
<dbReference type="SUPFAM" id="SSF48452">
    <property type="entry name" value="TPR-like"/>
    <property type="match status" value="1"/>
</dbReference>
<evidence type="ECO:0000313" key="3">
    <source>
        <dbReference type="EMBL" id="EWC44970.1"/>
    </source>
</evidence>
<organism evidence="3 4">
    <name type="scientific">Drechslerella stenobrocha 248</name>
    <dbReference type="NCBI Taxonomy" id="1043628"/>
    <lineage>
        <taxon>Eukaryota</taxon>
        <taxon>Fungi</taxon>
        <taxon>Dikarya</taxon>
        <taxon>Ascomycota</taxon>
        <taxon>Pezizomycotina</taxon>
        <taxon>Orbiliomycetes</taxon>
        <taxon>Orbiliales</taxon>
        <taxon>Orbiliaceae</taxon>
        <taxon>Drechslerella</taxon>
    </lineage>
</organism>
<reference evidence="3 4" key="1">
    <citation type="submission" date="2013-05" db="EMBL/GenBank/DDBJ databases">
        <title>Drechslerella stenobrocha genome reveals carnivorous origination and mechanical trapping mechanism of predatory fungi.</title>
        <authorList>
            <person name="Liu X."/>
            <person name="Zhang W."/>
            <person name="Liu K."/>
        </authorList>
    </citation>
    <scope>NUCLEOTIDE SEQUENCE [LARGE SCALE GENOMIC DNA]</scope>
    <source>
        <strain evidence="3 4">248</strain>
    </source>
</reference>
<feature type="domain" description="NB-ARC" evidence="1">
    <location>
        <begin position="295"/>
        <end position="470"/>
    </location>
</feature>
<feature type="domain" description="Fungal STAND N-terminal Goodbye" evidence="2">
    <location>
        <begin position="16"/>
        <end position="134"/>
    </location>
</feature>
<dbReference type="OrthoDB" id="674604at2759"/>
<dbReference type="InterPro" id="IPR002182">
    <property type="entry name" value="NB-ARC"/>
</dbReference>
<dbReference type="Pfam" id="PF17109">
    <property type="entry name" value="Goodbye"/>
    <property type="match status" value="1"/>
</dbReference>
<dbReference type="Pfam" id="PF00931">
    <property type="entry name" value="NB-ARC"/>
    <property type="match status" value="1"/>
</dbReference>
<dbReference type="InterPro" id="IPR031350">
    <property type="entry name" value="Goodbye_dom"/>
</dbReference>
<dbReference type="HOGENOM" id="CLU_312158_0_0_1"/>
<dbReference type="Gene3D" id="1.25.40.10">
    <property type="entry name" value="Tetratricopeptide repeat domain"/>
    <property type="match status" value="1"/>
</dbReference>
<dbReference type="EMBL" id="KI966433">
    <property type="protein sequence ID" value="EWC44970.1"/>
    <property type="molecule type" value="Genomic_DNA"/>
</dbReference>
<evidence type="ECO:0008006" key="5">
    <source>
        <dbReference type="Google" id="ProtNLM"/>
    </source>
</evidence>
<sequence length="940" mass="106408">MAANNPSNDARFSAIWNAALARYQQAVGRKFEPIPTPKDLAALEREINNRKLEFETYRNINKRLWGSISAIIGPVEVMGGVVAEGTSMVFPASPVIMGALSILLRGAKGVSNTYDYIEQLFDDMKAILARLQVHSRASLPVELRTIYVEILSCILEIIGVSTKYIASGRTKRFLKSTFRPDRDAASELKQKLVNLVGQETAMVGALDLAVTTDVLAQTVVVAGISETIDGKVDDLLDYVQEISVHLSSNIKQPCADLELNIKIPLRMPLPHNRNFTGRERQLSEIHDYLPALGPRRNPSIFALTGTGGMGKTQIALEYAYRYHGEYTAIFWVSAVTADTIRNSFVDIIQQIIHEQVRATVWPQSIPDYSSVALKLGLPGLVDTEGNVSTTSQHADAIQSALFQWLVLTGNTRWLLIYDNLDDLESFDIQQYLPKNGAGAILITSRRPELSHIAEQVDLKALEQDEALELLFGLSRIRSPSDDVTKDAVALVKKLGYLPLSICHAGCYLFEAKISIKEYEDCFDKAFMQMHSRIPRSGWNYRKDTAATTWEISLSEVLKQDADASIFLSTCSYLNRDKIGEHLFVEDSTDVRSKLKVKETVLLLSSYSLVKITQPGFFCIHPVVHAWARDRLDETQQMRAMERSLRAVGTISIRSLMSISSLVWKSQDWLDLQQHIQYLAIYMLPKFPDLTRYIQAADLGDMSKRCYWISDCLVSRLERLGERKMWLQAALVTNKMLPETLPNLHMRCRILHRLGGVHKATGESKLSAEFHEESVNCLEKLDWEKDEEYFGTAFQLSTVLSSQGKQEAATRFQNKVMSEAQRLKSLGKTCQYSTGKVLTVLRLYQQREEWGEYLEWLRVALDRLREEGNEFTPLAVLMQTRHSVCLEQLGKDYEALEVLQKLLHRIQDYPEAKFILGMRTNISKEIDRLHRKMRVPVETGS</sequence>
<dbReference type="SUPFAM" id="SSF52540">
    <property type="entry name" value="P-loop containing nucleoside triphosphate hydrolases"/>
    <property type="match status" value="1"/>
</dbReference>
<evidence type="ECO:0000259" key="2">
    <source>
        <dbReference type="Pfam" id="PF17109"/>
    </source>
</evidence>
<dbReference type="PANTHER" id="PTHR35205">
    <property type="entry name" value="NB-ARC AND TPR DOMAIN PROTEIN"/>
    <property type="match status" value="1"/>
</dbReference>
<dbReference type="Gene3D" id="3.40.50.300">
    <property type="entry name" value="P-loop containing nucleotide triphosphate hydrolases"/>
    <property type="match status" value="1"/>
</dbReference>
<name>W7I7P0_9PEZI</name>
<protein>
    <recommendedName>
        <fullName evidence="5">NB-ARC domain-containing protein</fullName>
    </recommendedName>
</protein>
<dbReference type="InterPro" id="IPR011990">
    <property type="entry name" value="TPR-like_helical_dom_sf"/>
</dbReference>
<accession>W7I7P0</accession>
<dbReference type="AlphaFoldDB" id="W7I7P0"/>
<keyword evidence="4" id="KW-1185">Reference proteome</keyword>
<dbReference type="GO" id="GO:0043531">
    <property type="term" value="F:ADP binding"/>
    <property type="evidence" value="ECO:0007669"/>
    <property type="project" value="InterPro"/>
</dbReference>
<gene>
    <name evidence="3" type="ORF">DRE_01029</name>
</gene>
<proteinExistence type="predicted"/>